<protein>
    <submittedName>
        <fullName evidence="1">Uncharacterized protein</fullName>
    </submittedName>
</protein>
<organism evidence="1 2">
    <name type="scientific">Pistacia atlantica</name>
    <dbReference type="NCBI Taxonomy" id="434234"/>
    <lineage>
        <taxon>Eukaryota</taxon>
        <taxon>Viridiplantae</taxon>
        <taxon>Streptophyta</taxon>
        <taxon>Embryophyta</taxon>
        <taxon>Tracheophyta</taxon>
        <taxon>Spermatophyta</taxon>
        <taxon>Magnoliopsida</taxon>
        <taxon>eudicotyledons</taxon>
        <taxon>Gunneridae</taxon>
        <taxon>Pentapetalae</taxon>
        <taxon>rosids</taxon>
        <taxon>malvids</taxon>
        <taxon>Sapindales</taxon>
        <taxon>Anacardiaceae</taxon>
        <taxon>Pistacia</taxon>
    </lineage>
</organism>
<name>A0ACC1B784_9ROSI</name>
<keyword evidence="2" id="KW-1185">Reference proteome</keyword>
<comment type="caution">
    <text evidence="1">The sequence shown here is derived from an EMBL/GenBank/DDBJ whole genome shotgun (WGS) entry which is preliminary data.</text>
</comment>
<dbReference type="EMBL" id="CM047902">
    <property type="protein sequence ID" value="KAJ0094782.1"/>
    <property type="molecule type" value="Genomic_DNA"/>
</dbReference>
<sequence>MYVTRPLSMYKKFPSALSSPPPEGPNSGILVIQDEEAEPTCCFGLCKSDELKELPFPQNKNLKTRHSTSSGAGQNSSTQVSYNRVIFIPVPNLPLSSNRYYAIQPRGSHKGEAFTNSNEEDLTTCCFCNFVSDRKPQPFHLDNMYQQFEICYRNRGGFYAKSVAPDGYPPEFLRRKGWTVVTETPSNFDLNEAPGLDTNLRAGLPDFNFPLSHRSSKPVVVGKWYCPFMFIKEGTPKQQINSSMYYEMTLEQRWEQVFACENNHNEDNVAVVDAEVQTVVVSYGGVEVMPDENNVVDGVMRFRSFSNEGGEISLGLSTLITERLKWEQERFGWVGGKGRQIRVNRVEQFEGVGDWRKFGSYVLVERYALKRMDVSSFLGMLNLVSNAPSSLSLPPPEGPNSGILVIQDEEAEPTCCFGLCKGYHLRELPFSQNKRLTVSFYDNYNRVVLIPVLNQLLSSNQYYAIQPRKRSQAQRRKIRPPAVYATVFPTEIRSLVTPITCFQQFEICRRDISGFFSKSAAPDVYPPIFLRRKGWTMIARTHHNFELGEAAVLDANLRFRLPDFNFPLSNKTSKPVVVGKWYCPFMFVKEATPKQQMKVVSFARTETVPEKKNVV</sequence>
<dbReference type="Proteomes" id="UP001164250">
    <property type="component" value="Chromosome 6"/>
</dbReference>
<gene>
    <name evidence="1" type="ORF">Patl1_16578</name>
</gene>
<reference evidence="2" key="1">
    <citation type="journal article" date="2023" name="G3 (Bethesda)">
        <title>Genome assembly and association tests identify interacting loci associated with vigor, precocity, and sex in interspecific pistachio rootstocks.</title>
        <authorList>
            <person name="Palmer W."/>
            <person name="Jacygrad E."/>
            <person name="Sagayaradj S."/>
            <person name="Cavanaugh K."/>
            <person name="Han R."/>
            <person name="Bertier L."/>
            <person name="Beede B."/>
            <person name="Kafkas S."/>
            <person name="Golino D."/>
            <person name="Preece J."/>
            <person name="Michelmore R."/>
        </authorList>
    </citation>
    <scope>NUCLEOTIDE SEQUENCE [LARGE SCALE GENOMIC DNA]</scope>
</reference>
<proteinExistence type="predicted"/>
<evidence type="ECO:0000313" key="1">
    <source>
        <dbReference type="EMBL" id="KAJ0094782.1"/>
    </source>
</evidence>
<accession>A0ACC1B784</accession>
<evidence type="ECO:0000313" key="2">
    <source>
        <dbReference type="Proteomes" id="UP001164250"/>
    </source>
</evidence>